<protein>
    <recommendedName>
        <fullName evidence="2">Terpene synthase metal-binding domain-containing protein</fullName>
    </recommendedName>
</protein>
<dbReference type="InterPro" id="IPR008949">
    <property type="entry name" value="Isoprenoid_synthase_dom_sf"/>
</dbReference>
<dbReference type="Pfam" id="PF03936">
    <property type="entry name" value="Terpene_synth_C"/>
    <property type="match status" value="1"/>
</dbReference>
<gene>
    <name evidence="3" type="ORF">CITCOLO1_LOCUS8182</name>
</gene>
<feature type="domain" description="Terpene synthase metal-binding" evidence="2">
    <location>
        <begin position="3"/>
        <end position="73"/>
    </location>
</feature>
<organism evidence="3 4">
    <name type="scientific">Citrullus colocynthis</name>
    <name type="common">colocynth</name>
    <dbReference type="NCBI Taxonomy" id="252529"/>
    <lineage>
        <taxon>Eukaryota</taxon>
        <taxon>Viridiplantae</taxon>
        <taxon>Streptophyta</taxon>
        <taxon>Embryophyta</taxon>
        <taxon>Tracheophyta</taxon>
        <taxon>Spermatophyta</taxon>
        <taxon>Magnoliopsida</taxon>
        <taxon>eudicotyledons</taxon>
        <taxon>Gunneridae</taxon>
        <taxon>Pentapetalae</taxon>
        <taxon>rosids</taxon>
        <taxon>fabids</taxon>
        <taxon>Cucurbitales</taxon>
        <taxon>Cucurbitaceae</taxon>
        <taxon>Benincaseae</taxon>
        <taxon>Citrullus</taxon>
    </lineage>
</organism>
<dbReference type="Gene3D" id="1.10.600.10">
    <property type="entry name" value="Farnesyl Diphosphate Synthase"/>
    <property type="match status" value="1"/>
</dbReference>
<dbReference type="InterPro" id="IPR050148">
    <property type="entry name" value="Terpene_synthase-like"/>
</dbReference>
<dbReference type="PANTHER" id="PTHR31225:SF244">
    <property type="entry name" value="1,8-CINEOLE SYNTHASE 1, CHLOROPLASTIC-RELATED"/>
    <property type="match status" value="1"/>
</dbReference>
<keyword evidence="4" id="KW-1185">Reference proteome</keyword>
<evidence type="ECO:0000313" key="3">
    <source>
        <dbReference type="EMBL" id="CAK9316321.1"/>
    </source>
</evidence>
<dbReference type="EMBL" id="OZ021736">
    <property type="protein sequence ID" value="CAK9316321.1"/>
    <property type="molecule type" value="Genomic_DNA"/>
</dbReference>
<dbReference type="InterPro" id="IPR005630">
    <property type="entry name" value="Terpene_synthase_metal-bd"/>
</dbReference>
<name>A0ABP0Y7B9_9ROSI</name>
<evidence type="ECO:0000313" key="4">
    <source>
        <dbReference type="Proteomes" id="UP001642487"/>
    </source>
</evidence>
<evidence type="ECO:0000259" key="2">
    <source>
        <dbReference type="Pfam" id="PF03936"/>
    </source>
</evidence>
<dbReference type="SUPFAM" id="SSF48576">
    <property type="entry name" value="Terpenoid synthases"/>
    <property type="match status" value="1"/>
</dbReference>
<reference evidence="3 4" key="1">
    <citation type="submission" date="2024-03" db="EMBL/GenBank/DDBJ databases">
        <authorList>
            <person name="Gkanogiannis A."/>
            <person name="Becerra Lopez-Lavalle L."/>
        </authorList>
    </citation>
    <scope>NUCLEOTIDE SEQUENCE [LARGE SCALE GENOMIC DNA]</scope>
</reference>
<accession>A0ABP0Y7B9</accession>
<sequence length="146" mass="17069">MVKEELKNLEKNNDIVRWSSTILRLADDLGTSSDEEKRGDVLKSIQCYMNDTGVLESDAREYMRHLIHETWKKLNKAEIQNIALPQVFIKISKNLARMAQCMYQYGDGHGIEHQETKDRVMSLLIDSIPKWSNQCLRYIQVSHIHH</sequence>
<dbReference type="PANTHER" id="PTHR31225">
    <property type="entry name" value="OS04G0344100 PROTEIN-RELATED"/>
    <property type="match status" value="1"/>
</dbReference>
<dbReference type="Proteomes" id="UP001642487">
    <property type="component" value="Chromosome 2"/>
</dbReference>
<evidence type="ECO:0000256" key="1">
    <source>
        <dbReference type="ARBA" id="ARBA00022723"/>
    </source>
</evidence>
<proteinExistence type="predicted"/>
<keyword evidence="1" id="KW-0479">Metal-binding</keyword>